<sequence>MGEGGPDVLFTGVPERYQNLDVHSFCNTSNYRTARKFRRDADGVPDISPGRIELFEQGHLRGKKRGRAVVPAKRPIDPPIV</sequence>
<name>A0A8H7H7T2_9AGAM</name>
<reference evidence="1" key="1">
    <citation type="submission" date="2020-09" db="EMBL/GenBank/DDBJ databases">
        <title>Comparative genome analyses of four rice-infecting Rhizoctonia solani isolates reveal extensive enrichment of homogalacturonan modification genes.</title>
        <authorList>
            <person name="Lee D.-Y."/>
            <person name="Jeon J."/>
            <person name="Kim K.-T."/>
            <person name="Cheong K."/>
            <person name="Song H."/>
            <person name="Choi G."/>
            <person name="Ko J."/>
            <person name="Opiyo S.O."/>
            <person name="Zuo S."/>
            <person name="Madhav S."/>
            <person name="Lee Y.-H."/>
            <person name="Wang G.-L."/>
        </authorList>
    </citation>
    <scope>NUCLEOTIDE SEQUENCE</scope>
    <source>
        <strain evidence="1">AG1-IA YN-7</strain>
    </source>
</reference>
<protein>
    <submittedName>
        <fullName evidence="1">Uncharacterized protein</fullName>
    </submittedName>
</protein>
<evidence type="ECO:0000313" key="2">
    <source>
        <dbReference type="Proteomes" id="UP000650582"/>
    </source>
</evidence>
<dbReference type="EMBL" id="JACYCC010000039">
    <property type="protein sequence ID" value="KAF8678382.1"/>
    <property type="molecule type" value="Genomic_DNA"/>
</dbReference>
<evidence type="ECO:0000313" key="1">
    <source>
        <dbReference type="EMBL" id="KAF8678382.1"/>
    </source>
</evidence>
<proteinExistence type="predicted"/>
<accession>A0A8H7H7T2</accession>
<dbReference type="Proteomes" id="UP000650582">
    <property type="component" value="Unassembled WGS sequence"/>
</dbReference>
<comment type="caution">
    <text evidence="1">The sequence shown here is derived from an EMBL/GenBank/DDBJ whole genome shotgun (WGS) entry which is preliminary data.</text>
</comment>
<organism evidence="1 2">
    <name type="scientific">Rhizoctonia solani</name>
    <dbReference type="NCBI Taxonomy" id="456999"/>
    <lineage>
        <taxon>Eukaryota</taxon>
        <taxon>Fungi</taxon>
        <taxon>Dikarya</taxon>
        <taxon>Basidiomycota</taxon>
        <taxon>Agaricomycotina</taxon>
        <taxon>Agaricomycetes</taxon>
        <taxon>Cantharellales</taxon>
        <taxon>Ceratobasidiaceae</taxon>
        <taxon>Rhizoctonia</taxon>
    </lineage>
</organism>
<gene>
    <name evidence="1" type="ORF">RHS04_05505</name>
</gene>
<dbReference type="AlphaFoldDB" id="A0A8H7H7T2"/>